<dbReference type="STRING" id="329884.A0A4V5NB81"/>
<dbReference type="InterPro" id="IPR040693">
    <property type="entry name" value="UGGT_TRXL_1"/>
</dbReference>
<dbReference type="OrthoDB" id="27683at2759"/>
<evidence type="ECO:0000313" key="5">
    <source>
        <dbReference type="EMBL" id="TKA54389.1"/>
    </source>
</evidence>
<reference evidence="5 6" key="1">
    <citation type="submission" date="2017-03" db="EMBL/GenBank/DDBJ databases">
        <title>Genomes of endolithic fungi from Antarctica.</title>
        <authorList>
            <person name="Coleine C."/>
            <person name="Masonjones S."/>
            <person name="Stajich J.E."/>
        </authorList>
    </citation>
    <scope>NUCLEOTIDE SEQUENCE [LARGE SCALE GENOMIC DNA]</scope>
    <source>
        <strain evidence="5 6">CCFEE 5184</strain>
    </source>
</reference>
<dbReference type="InterPro" id="IPR040694">
    <property type="entry name" value="UGGT_TRXL_2"/>
</dbReference>
<dbReference type="Pfam" id="PF18400">
    <property type="entry name" value="Thioredoxin_12"/>
    <property type="match status" value="1"/>
</dbReference>
<feature type="non-terminal residue" evidence="5">
    <location>
        <position position="603"/>
    </location>
</feature>
<dbReference type="InterPro" id="IPR040692">
    <property type="entry name" value="UGGT_TRXL_3"/>
</dbReference>
<dbReference type="Proteomes" id="UP000309340">
    <property type="component" value="Unassembled WGS sequence"/>
</dbReference>
<dbReference type="EMBL" id="NAJQ01001694">
    <property type="protein sequence ID" value="TKA54389.1"/>
    <property type="molecule type" value="Genomic_DNA"/>
</dbReference>
<dbReference type="Pfam" id="PF18402">
    <property type="entry name" value="Thioredoxin_14"/>
    <property type="match status" value="1"/>
</dbReference>
<proteinExistence type="predicted"/>
<dbReference type="GO" id="GO:0018279">
    <property type="term" value="P:protein N-linked glycosylation via asparagine"/>
    <property type="evidence" value="ECO:0007669"/>
    <property type="project" value="TreeGrafter"/>
</dbReference>
<dbReference type="GO" id="GO:0036503">
    <property type="term" value="P:ERAD pathway"/>
    <property type="evidence" value="ECO:0007669"/>
    <property type="project" value="TreeGrafter"/>
</dbReference>
<keyword evidence="1" id="KW-0732">Signal</keyword>
<comment type="caution">
    <text evidence="5">The sequence shown here is derived from an EMBL/GenBank/DDBJ whole genome shotgun (WGS) entry which is preliminary data.</text>
</comment>
<evidence type="ECO:0000259" key="2">
    <source>
        <dbReference type="Pfam" id="PF18400"/>
    </source>
</evidence>
<dbReference type="InterPro" id="IPR009448">
    <property type="entry name" value="UDP-g_GGtrans"/>
</dbReference>
<feature type="domain" description="UGGT thioredoxin-like" evidence="3">
    <location>
        <begin position="275"/>
        <end position="406"/>
    </location>
</feature>
<keyword evidence="6" id="KW-1185">Reference proteome</keyword>
<accession>A0A4V5NB81</accession>
<feature type="domain" description="UGGT thioredoxin-like" evidence="4">
    <location>
        <begin position="412"/>
        <end position="603"/>
    </location>
</feature>
<organism evidence="5 6">
    <name type="scientific">Friedmanniomyces simplex</name>
    <dbReference type="NCBI Taxonomy" id="329884"/>
    <lineage>
        <taxon>Eukaryota</taxon>
        <taxon>Fungi</taxon>
        <taxon>Dikarya</taxon>
        <taxon>Ascomycota</taxon>
        <taxon>Pezizomycotina</taxon>
        <taxon>Dothideomycetes</taxon>
        <taxon>Dothideomycetidae</taxon>
        <taxon>Mycosphaerellales</taxon>
        <taxon>Teratosphaeriaceae</taxon>
        <taxon>Friedmanniomyces</taxon>
    </lineage>
</organism>
<dbReference type="Pfam" id="PF18401">
    <property type="entry name" value="Thioredoxin_13"/>
    <property type="match status" value="1"/>
</dbReference>
<evidence type="ECO:0000259" key="4">
    <source>
        <dbReference type="Pfam" id="PF18402"/>
    </source>
</evidence>
<dbReference type="PANTHER" id="PTHR11226:SF0">
    <property type="entry name" value="UDP-GLUCOSE:GLYCOPROTEIN GLUCOSYLTRANSFERASE"/>
    <property type="match status" value="1"/>
</dbReference>
<name>A0A4V5NB81_9PEZI</name>
<evidence type="ECO:0000313" key="6">
    <source>
        <dbReference type="Proteomes" id="UP000309340"/>
    </source>
</evidence>
<evidence type="ECO:0000259" key="3">
    <source>
        <dbReference type="Pfam" id="PF18401"/>
    </source>
</evidence>
<evidence type="ECO:0000256" key="1">
    <source>
        <dbReference type="SAM" id="SignalP"/>
    </source>
</evidence>
<dbReference type="PANTHER" id="PTHR11226">
    <property type="entry name" value="UDP-GLUCOSE GLYCOPROTEIN:GLUCOSYLTRANSFERASE"/>
    <property type="match status" value="1"/>
</dbReference>
<sequence length="603" mass="66977">MKTPSCRLALIAGLTSLLLGVSAVPSVDVTVRTAFAAPPYLVELLETAADENATCYFPLLDRIADGYFDQALTAQELYTVFRSLLQEDGHLTQAEDLSSFDFALSIHSAAPRVEAHYQYYRTAVKPVLEFEDDGDCSTWAHVPFSGQGYCSADMVASSAHEMGRPSAELHQLPFDRILGAPDSDRPSVLYADIDSTSFRQFHKTMRQTARDGKTSYRVRYRPAKESTNKSLAVSGYGVELALKRTDYIVIDDRQADEGKADDAALAAEGTLSEEEVSDLRPLSSSELVRLGLKAASFVMTSDTPFDMLLRLSQDFPKHSSAIAATNISTAFVQEHRANRDLLLPPGFNVLWINGLQIMPRDLDAYSLLEYLRRERKMINSVRELGLSGPEAINLLSHEAITASAVDQEAQRYDWRDDNEGGNIIMWMNDIEKDKRYMEWPSSISALLQRTYPGQLPPVRRSIHNLVITVDFSNYADVVTVIESLQNFVKRKVPIQFGLVPRFASDAGRQQAKTVYYLLDRYGLGAALAYLTNSVAGAGRKFSAPQEKYFAQAIEGRKLRRDKTVMSFAHVPSDATLDERLLSAQAYVRRLGAGQATPPILING</sequence>
<dbReference type="GO" id="GO:0003980">
    <property type="term" value="F:UDP-glucose:glycoprotein glucosyltransferase activity"/>
    <property type="evidence" value="ECO:0007669"/>
    <property type="project" value="InterPro"/>
</dbReference>
<dbReference type="GO" id="GO:0051082">
    <property type="term" value="F:unfolded protein binding"/>
    <property type="evidence" value="ECO:0007669"/>
    <property type="project" value="TreeGrafter"/>
</dbReference>
<feature type="domain" description="UGGT thioredoxin-like" evidence="2">
    <location>
        <begin position="37"/>
        <end position="228"/>
    </location>
</feature>
<feature type="signal peptide" evidence="1">
    <location>
        <begin position="1"/>
        <end position="23"/>
    </location>
</feature>
<protein>
    <submittedName>
        <fullName evidence="5">Uncharacterized protein</fullName>
    </submittedName>
</protein>
<feature type="chain" id="PRO_5020295801" evidence="1">
    <location>
        <begin position="24"/>
        <end position="603"/>
    </location>
</feature>
<dbReference type="GO" id="GO:0005783">
    <property type="term" value="C:endoplasmic reticulum"/>
    <property type="evidence" value="ECO:0007669"/>
    <property type="project" value="TreeGrafter"/>
</dbReference>
<gene>
    <name evidence="5" type="ORF">B0A55_13077</name>
</gene>
<dbReference type="AlphaFoldDB" id="A0A4V5NB81"/>